<dbReference type="OrthoDB" id="4926491at2759"/>
<dbReference type="EMBL" id="KZ293667">
    <property type="protein sequence ID" value="PBK89927.1"/>
    <property type="molecule type" value="Genomic_DNA"/>
</dbReference>
<accession>A0A2H3DLF8</accession>
<dbReference type="InParanoid" id="A0A2H3DLF8"/>
<gene>
    <name evidence="1" type="ORF">ARMGADRAFT_1167261</name>
</gene>
<organism evidence="1 2">
    <name type="scientific">Armillaria gallica</name>
    <name type="common">Bulbous honey fungus</name>
    <name type="synonym">Armillaria bulbosa</name>
    <dbReference type="NCBI Taxonomy" id="47427"/>
    <lineage>
        <taxon>Eukaryota</taxon>
        <taxon>Fungi</taxon>
        <taxon>Dikarya</taxon>
        <taxon>Basidiomycota</taxon>
        <taxon>Agaricomycotina</taxon>
        <taxon>Agaricomycetes</taxon>
        <taxon>Agaricomycetidae</taxon>
        <taxon>Agaricales</taxon>
        <taxon>Marasmiineae</taxon>
        <taxon>Physalacriaceae</taxon>
        <taxon>Armillaria</taxon>
    </lineage>
</organism>
<dbReference type="Proteomes" id="UP000217790">
    <property type="component" value="Unassembled WGS sequence"/>
</dbReference>
<sequence>MAMQCSHELTLELLEGYLEKWAEVHSMKLSPIESKVCPGMMDTLVVKPNLSLWVRDGKVNPAIILAFVEGVAYKMVYTTGSF</sequence>
<protein>
    <submittedName>
        <fullName evidence="1">Uncharacterized protein</fullName>
    </submittedName>
</protein>
<proteinExistence type="predicted"/>
<evidence type="ECO:0000313" key="2">
    <source>
        <dbReference type="Proteomes" id="UP000217790"/>
    </source>
</evidence>
<reference evidence="2" key="1">
    <citation type="journal article" date="2017" name="Nat. Ecol. Evol.">
        <title>Genome expansion and lineage-specific genetic innovations in the forest pathogenic fungi Armillaria.</title>
        <authorList>
            <person name="Sipos G."/>
            <person name="Prasanna A.N."/>
            <person name="Walter M.C."/>
            <person name="O'Connor E."/>
            <person name="Balint B."/>
            <person name="Krizsan K."/>
            <person name="Kiss B."/>
            <person name="Hess J."/>
            <person name="Varga T."/>
            <person name="Slot J."/>
            <person name="Riley R."/>
            <person name="Boka B."/>
            <person name="Rigling D."/>
            <person name="Barry K."/>
            <person name="Lee J."/>
            <person name="Mihaltcheva S."/>
            <person name="LaButti K."/>
            <person name="Lipzen A."/>
            <person name="Waldron R."/>
            <person name="Moloney N.M."/>
            <person name="Sperisen C."/>
            <person name="Kredics L."/>
            <person name="Vagvoelgyi C."/>
            <person name="Patrignani A."/>
            <person name="Fitzpatrick D."/>
            <person name="Nagy I."/>
            <person name="Doyle S."/>
            <person name="Anderson J.B."/>
            <person name="Grigoriev I.V."/>
            <person name="Gueldener U."/>
            <person name="Muensterkoetter M."/>
            <person name="Nagy L.G."/>
        </authorList>
    </citation>
    <scope>NUCLEOTIDE SEQUENCE [LARGE SCALE GENOMIC DNA]</scope>
    <source>
        <strain evidence="2">Ar21-2</strain>
    </source>
</reference>
<dbReference type="AlphaFoldDB" id="A0A2H3DLF8"/>
<name>A0A2H3DLF8_ARMGA</name>
<keyword evidence="2" id="KW-1185">Reference proteome</keyword>
<evidence type="ECO:0000313" key="1">
    <source>
        <dbReference type="EMBL" id="PBK89927.1"/>
    </source>
</evidence>